<reference evidence="1" key="1">
    <citation type="journal article" date="2021" name="Open Biol.">
        <title>Shared evolutionary footprints suggest mitochondrial oxidative damage underlies multiple complex I losses in fungi.</title>
        <authorList>
            <person name="Schikora-Tamarit M.A."/>
            <person name="Marcet-Houben M."/>
            <person name="Nosek J."/>
            <person name="Gabaldon T."/>
        </authorList>
    </citation>
    <scope>NUCLEOTIDE SEQUENCE</scope>
    <source>
        <strain evidence="1">CBS2887</strain>
    </source>
</reference>
<keyword evidence="2" id="KW-1185">Reference proteome</keyword>
<organism evidence="1 2">
    <name type="scientific">Wickerhamomyces pijperi</name>
    <name type="common">Yeast</name>
    <name type="synonym">Pichia pijperi</name>
    <dbReference type="NCBI Taxonomy" id="599730"/>
    <lineage>
        <taxon>Eukaryota</taxon>
        <taxon>Fungi</taxon>
        <taxon>Dikarya</taxon>
        <taxon>Ascomycota</taxon>
        <taxon>Saccharomycotina</taxon>
        <taxon>Saccharomycetes</taxon>
        <taxon>Phaffomycetales</taxon>
        <taxon>Wickerhamomycetaceae</taxon>
        <taxon>Wickerhamomyces</taxon>
    </lineage>
</organism>
<evidence type="ECO:0000313" key="1">
    <source>
        <dbReference type="EMBL" id="KAH3678353.1"/>
    </source>
</evidence>
<gene>
    <name evidence="1" type="ORF">WICPIJ_008843</name>
</gene>
<proteinExistence type="predicted"/>
<name>A0A9P8PU17_WICPI</name>
<dbReference type="Proteomes" id="UP000774326">
    <property type="component" value="Unassembled WGS sequence"/>
</dbReference>
<protein>
    <submittedName>
        <fullName evidence="1">Uncharacterized protein</fullName>
    </submittedName>
</protein>
<dbReference type="AlphaFoldDB" id="A0A9P8PU17"/>
<accession>A0A9P8PU17</accession>
<dbReference type="EMBL" id="JAEUBG010005094">
    <property type="protein sequence ID" value="KAH3678353.1"/>
    <property type="molecule type" value="Genomic_DNA"/>
</dbReference>
<evidence type="ECO:0000313" key="2">
    <source>
        <dbReference type="Proteomes" id="UP000774326"/>
    </source>
</evidence>
<comment type="caution">
    <text evidence="1">The sequence shown here is derived from an EMBL/GenBank/DDBJ whole genome shotgun (WGS) entry which is preliminary data.</text>
</comment>
<reference evidence="1" key="2">
    <citation type="submission" date="2021-01" db="EMBL/GenBank/DDBJ databases">
        <authorList>
            <person name="Schikora-Tamarit M.A."/>
        </authorList>
    </citation>
    <scope>NUCLEOTIDE SEQUENCE</scope>
    <source>
        <strain evidence="1">CBS2887</strain>
    </source>
</reference>
<sequence length="122" mass="13710">MGQDCDLDHNRRNDIDPVMILLEVVPVPYSYLGEDSIWTVELDVDLGRRGVCDLEWPGDLMTDVSNNWMSSVDFSKLDQNLSQTGVNIDEEDLVLRLISSKVLVSYEDLSKCSSLPNSESIS</sequence>